<dbReference type="AlphaFoldDB" id="A0A0E9R6W4"/>
<accession>A0A0E9R6W4</accession>
<reference evidence="1" key="2">
    <citation type="journal article" date="2015" name="Fish Shellfish Immunol.">
        <title>Early steps in the European eel (Anguilla anguilla)-Vibrio vulnificus interaction in the gills: Role of the RtxA13 toxin.</title>
        <authorList>
            <person name="Callol A."/>
            <person name="Pajuelo D."/>
            <person name="Ebbesson L."/>
            <person name="Teles M."/>
            <person name="MacKenzie S."/>
            <person name="Amaro C."/>
        </authorList>
    </citation>
    <scope>NUCLEOTIDE SEQUENCE</scope>
</reference>
<organism evidence="1">
    <name type="scientific">Anguilla anguilla</name>
    <name type="common">European freshwater eel</name>
    <name type="synonym">Muraena anguilla</name>
    <dbReference type="NCBI Taxonomy" id="7936"/>
    <lineage>
        <taxon>Eukaryota</taxon>
        <taxon>Metazoa</taxon>
        <taxon>Chordata</taxon>
        <taxon>Craniata</taxon>
        <taxon>Vertebrata</taxon>
        <taxon>Euteleostomi</taxon>
        <taxon>Actinopterygii</taxon>
        <taxon>Neopterygii</taxon>
        <taxon>Teleostei</taxon>
        <taxon>Anguilliformes</taxon>
        <taxon>Anguillidae</taxon>
        <taxon>Anguilla</taxon>
    </lineage>
</organism>
<name>A0A0E9R6W4_ANGAN</name>
<sequence length="44" mass="5183">MWSTPQYPSANWSRDTHTRTHTCAYTLALPVQFQPVPNIIYIYI</sequence>
<dbReference type="EMBL" id="GBXM01084065">
    <property type="protein sequence ID" value="JAH24512.1"/>
    <property type="molecule type" value="Transcribed_RNA"/>
</dbReference>
<proteinExistence type="predicted"/>
<protein>
    <submittedName>
        <fullName evidence="1">Uncharacterized protein</fullName>
    </submittedName>
</protein>
<reference evidence="1" key="1">
    <citation type="submission" date="2014-11" db="EMBL/GenBank/DDBJ databases">
        <authorList>
            <person name="Amaro Gonzalez C."/>
        </authorList>
    </citation>
    <scope>NUCLEOTIDE SEQUENCE</scope>
</reference>
<evidence type="ECO:0000313" key="1">
    <source>
        <dbReference type="EMBL" id="JAH24512.1"/>
    </source>
</evidence>